<dbReference type="InterPro" id="IPR041468">
    <property type="entry name" value="HTH_ParB/Spo0J"/>
</dbReference>
<dbReference type="EMBL" id="JADWDC010000118">
    <property type="protein sequence ID" value="MCC0179821.1"/>
    <property type="molecule type" value="Genomic_DNA"/>
</dbReference>
<organism evidence="3 4">
    <name type="scientific">Waterburya agarophytonicola KI4</name>
    <dbReference type="NCBI Taxonomy" id="2874699"/>
    <lineage>
        <taxon>Bacteria</taxon>
        <taxon>Bacillati</taxon>
        <taxon>Cyanobacteriota</taxon>
        <taxon>Cyanophyceae</taxon>
        <taxon>Pleurocapsales</taxon>
        <taxon>Hyellaceae</taxon>
        <taxon>Waterburya</taxon>
        <taxon>Waterburya agarophytonicola</taxon>
    </lineage>
</organism>
<name>A0A964C0B7_9CYAN</name>
<dbReference type="Proteomes" id="UP000729733">
    <property type="component" value="Unassembled WGS sequence"/>
</dbReference>
<protein>
    <recommendedName>
        <fullName evidence="2">ParB/Spo0J HTH domain-containing protein</fullName>
    </recommendedName>
</protein>
<keyword evidence="1" id="KW-0175">Coiled coil</keyword>
<comment type="caution">
    <text evidence="3">The sequence shown here is derived from an EMBL/GenBank/DDBJ whole genome shotgun (WGS) entry which is preliminary data.</text>
</comment>
<feature type="domain" description="ParB/Spo0J HTH" evidence="2">
    <location>
        <begin position="268"/>
        <end position="343"/>
    </location>
</feature>
<keyword evidence="4" id="KW-1185">Reference proteome</keyword>
<feature type="coiled-coil region" evidence="1">
    <location>
        <begin position="21"/>
        <end position="55"/>
    </location>
</feature>
<proteinExistence type="predicted"/>
<dbReference type="RefSeq" id="WP_229642919.1">
    <property type="nucleotide sequence ID" value="NZ_JADWDC010000118.1"/>
</dbReference>
<reference evidence="3" key="1">
    <citation type="journal article" date="2021" name="Antonie Van Leeuwenhoek">
        <title>Draft genome and description of Waterburya agarophytonicola gen. nov. sp. nov. (Pleurocapsales, Cyanobacteria): a seaweed symbiont.</title>
        <authorList>
            <person name="Bonthond G."/>
            <person name="Shalygin S."/>
            <person name="Bayer T."/>
            <person name="Weinberger F."/>
        </authorList>
    </citation>
    <scope>NUCLEOTIDE SEQUENCE</scope>
    <source>
        <strain evidence="3">KI4</strain>
    </source>
</reference>
<gene>
    <name evidence="3" type="ORF">I4641_23055</name>
</gene>
<accession>A0A964C0B7</accession>
<sequence>MGRRQSVANLIDEDFDSAIAAKKRHDVIQDLKQQLDQTQKEVEKREELLIQLRSQLEQGNGKVLVSIENITPSDQCRKTFTEAVILKRVESLKREGQLDSLILIPSTDKADYYQLEDGEVTWRAAKYLVEAGDEKWKRLEAVISPLVGDEKEIHRRTLLHHLHSESLNSLDRAESLVRELNWNVDLDIYEDEVEEGQSRSQAAVAKLKKILRNLDYQFRKNEAADRTLQLIEKATREEQQKALEKLELNSLQIEIILILLDFQVELHSFVANDLAMISLTEDLKQAVRERNLPCHQAKALGKLTAKKLGKDDAAALEIRTKAVERVLKEALSVRDTRKFVTELLEEYGTKKPKTETKEKTIDRYQEVKQGLSKLPVKQLKANHLKSLRKAMEKKMREIDSILAKEKGATS</sequence>
<evidence type="ECO:0000256" key="1">
    <source>
        <dbReference type="SAM" id="Coils"/>
    </source>
</evidence>
<dbReference type="Gene3D" id="3.90.1530.30">
    <property type="match status" value="1"/>
</dbReference>
<evidence type="ECO:0000313" key="3">
    <source>
        <dbReference type="EMBL" id="MCC0179821.1"/>
    </source>
</evidence>
<dbReference type="AlphaFoldDB" id="A0A964C0B7"/>
<evidence type="ECO:0000313" key="4">
    <source>
        <dbReference type="Proteomes" id="UP000729733"/>
    </source>
</evidence>
<evidence type="ECO:0000259" key="2">
    <source>
        <dbReference type="Pfam" id="PF17762"/>
    </source>
</evidence>
<dbReference type="Pfam" id="PF17762">
    <property type="entry name" value="HTH_ParB"/>
    <property type="match status" value="1"/>
</dbReference>